<dbReference type="GO" id="GO:0030170">
    <property type="term" value="F:pyridoxal phosphate binding"/>
    <property type="evidence" value="ECO:0007669"/>
    <property type="project" value="InterPro"/>
</dbReference>
<keyword evidence="3" id="KW-0210">Decarboxylase</keyword>
<dbReference type="Gene3D" id="3.90.1150.10">
    <property type="entry name" value="Aspartate Aminotransferase, domain 1"/>
    <property type="match status" value="1"/>
</dbReference>
<dbReference type="GO" id="GO:0016831">
    <property type="term" value="F:carboxy-lyase activity"/>
    <property type="evidence" value="ECO:0007669"/>
    <property type="project" value="UniProtKB-KW"/>
</dbReference>
<reference evidence="7 8" key="1">
    <citation type="journal article" date="2018" name="G3 (Bethesda)">
        <title>Phylogenetic and Phylogenomic Definition of Rhizopus Species.</title>
        <authorList>
            <person name="Gryganskyi A.P."/>
            <person name="Golan J."/>
            <person name="Dolatabadi S."/>
            <person name="Mondo S."/>
            <person name="Robb S."/>
            <person name="Idnurm A."/>
            <person name="Muszewska A."/>
            <person name="Steczkiewicz K."/>
            <person name="Masonjones S."/>
            <person name="Liao H.L."/>
            <person name="Gajdeczka M.T."/>
            <person name="Anike F."/>
            <person name="Vuek A."/>
            <person name="Anishchenko I.M."/>
            <person name="Voigt K."/>
            <person name="de Hoog G.S."/>
            <person name="Smith M.E."/>
            <person name="Heitman J."/>
            <person name="Vilgalys R."/>
            <person name="Stajich J.E."/>
        </authorList>
    </citation>
    <scope>NUCLEOTIDE SEQUENCE [LARGE SCALE GENOMIC DNA]</scope>
    <source>
        <strain evidence="7 8">LSU 92-RS-03</strain>
    </source>
</reference>
<evidence type="ECO:0000313" key="8">
    <source>
        <dbReference type="Proteomes" id="UP000253551"/>
    </source>
</evidence>
<evidence type="ECO:0000256" key="1">
    <source>
        <dbReference type="ARBA" id="ARBA00001933"/>
    </source>
</evidence>
<dbReference type="Pfam" id="PF00282">
    <property type="entry name" value="Pyridoxal_deC"/>
    <property type="match status" value="1"/>
</dbReference>
<evidence type="ECO:0000256" key="2">
    <source>
        <dbReference type="ARBA" id="ARBA00009533"/>
    </source>
</evidence>
<dbReference type="GO" id="GO:0005737">
    <property type="term" value="C:cytoplasm"/>
    <property type="evidence" value="ECO:0007669"/>
    <property type="project" value="TreeGrafter"/>
</dbReference>
<evidence type="ECO:0000256" key="3">
    <source>
        <dbReference type="ARBA" id="ARBA00022793"/>
    </source>
</evidence>
<keyword evidence="5 6" id="KW-0456">Lyase</keyword>
<comment type="similarity">
    <text evidence="2 6">Belongs to the group II decarboxylase family.</text>
</comment>
<keyword evidence="4 6" id="KW-0663">Pyridoxal phosphate</keyword>
<evidence type="ECO:0008006" key="9">
    <source>
        <dbReference type="Google" id="ProtNLM"/>
    </source>
</evidence>
<name>A0A367KV99_RHIST</name>
<evidence type="ECO:0000256" key="4">
    <source>
        <dbReference type="ARBA" id="ARBA00022898"/>
    </source>
</evidence>
<comment type="cofactor">
    <cofactor evidence="1 6">
        <name>pyridoxal 5'-phosphate</name>
        <dbReference type="ChEBI" id="CHEBI:597326"/>
    </cofactor>
</comment>
<dbReference type="SUPFAM" id="SSF53383">
    <property type="entry name" value="PLP-dependent transferases"/>
    <property type="match status" value="1"/>
</dbReference>
<evidence type="ECO:0000313" key="7">
    <source>
        <dbReference type="EMBL" id="RCI06126.1"/>
    </source>
</evidence>
<dbReference type="OrthoDB" id="392571at2759"/>
<proteinExistence type="inferred from homology"/>
<sequence>MVVKEENEVQELETMLSQMKEIIIDYVQKGQEQSVPVVLPHTPQELYEIFDFDLPEYGVGAKDSLSKIARKYHCWLHVDGSWGGSAIFSREVREGEDWFRGSGNADSFTLNPHKLLGVPLQCSMLITPHEGHLLFARSNSTQADYLFHGNSYDLGAGTIGCGRRPDALKLFLAWKFYGQVGFGLRVNQALNTARQFTCLVKSRPGFELVQEGSFLQICFWYLPRGLEKANRAKITQILHERVNKTGEFLVDRSPLENIPDFFRVVVNVPKLSLRDLERLLDLIEEQAAVICWDEVLGISKEKIHCLSD</sequence>
<keyword evidence="8" id="KW-1185">Reference proteome</keyword>
<dbReference type="AlphaFoldDB" id="A0A367KV99"/>
<dbReference type="GO" id="GO:0019752">
    <property type="term" value="P:carboxylic acid metabolic process"/>
    <property type="evidence" value="ECO:0007669"/>
    <property type="project" value="InterPro"/>
</dbReference>
<dbReference type="InterPro" id="IPR015422">
    <property type="entry name" value="PyrdxlP-dep_Trfase_small"/>
</dbReference>
<evidence type="ECO:0000256" key="5">
    <source>
        <dbReference type="ARBA" id="ARBA00023239"/>
    </source>
</evidence>
<comment type="caution">
    <text evidence="7">The sequence shown here is derived from an EMBL/GenBank/DDBJ whole genome shotgun (WGS) entry which is preliminary data.</text>
</comment>
<dbReference type="Proteomes" id="UP000253551">
    <property type="component" value="Unassembled WGS sequence"/>
</dbReference>
<dbReference type="InterPro" id="IPR015421">
    <property type="entry name" value="PyrdxlP-dep_Trfase_major"/>
</dbReference>
<protein>
    <recommendedName>
        <fullName evidence="9">Glutamate decarboxylase 2</fullName>
    </recommendedName>
</protein>
<gene>
    <name evidence="7" type="ORF">CU098_008491</name>
</gene>
<dbReference type="Gene3D" id="3.40.640.10">
    <property type="entry name" value="Type I PLP-dependent aspartate aminotransferase-like (Major domain)"/>
    <property type="match status" value="1"/>
</dbReference>
<accession>A0A367KV99</accession>
<dbReference type="EMBL" id="PJQM01000223">
    <property type="protein sequence ID" value="RCI06126.1"/>
    <property type="molecule type" value="Genomic_DNA"/>
</dbReference>
<dbReference type="InterPro" id="IPR002129">
    <property type="entry name" value="PyrdxlP-dep_de-COase"/>
</dbReference>
<dbReference type="PANTHER" id="PTHR45677:SF8">
    <property type="entry name" value="CYSTEINE SULFINIC ACID DECARBOXYLASE"/>
    <property type="match status" value="1"/>
</dbReference>
<dbReference type="InterPro" id="IPR015424">
    <property type="entry name" value="PyrdxlP-dep_Trfase"/>
</dbReference>
<dbReference type="STRING" id="4846.A0A367KV99"/>
<organism evidence="7 8">
    <name type="scientific">Rhizopus stolonifer</name>
    <name type="common">Rhizopus nigricans</name>
    <dbReference type="NCBI Taxonomy" id="4846"/>
    <lineage>
        <taxon>Eukaryota</taxon>
        <taxon>Fungi</taxon>
        <taxon>Fungi incertae sedis</taxon>
        <taxon>Mucoromycota</taxon>
        <taxon>Mucoromycotina</taxon>
        <taxon>Mucoromycetes</taxon>
        <taxon>Mucorales</taxon>
        <taxon>Mucorineae</taxon>
        <taxon>Rhizopodaceae</taxon>
        <taxon>Rhizopus</taxon>
    </lineage>
</organism>
<evidence type="ECO:0000256" key="6">
    <source>
        <dbReference type="RuleBase" id="RU000382"/>
    </source>
</evidence>
<dbReference type="PANTHER" id="PTHR45677">
    <property type="entry name" value="GLUTAMATE DECARBOXYLASE-RELATED"/>
    <property type="match status" value="1"/>
</dbReference>